<feature type="transmembrane region" description="Helical" evidence="7">
    <location>
        <begin position="166"/>
        <end position="187"/>
    </location>
</feature>
<protein>
    <submittedName>
        <fullName evidence="9">Capsular biosynthesis protein</fullName>
    </submittedName>
    <submittedName>
        <fullName evidence="10">Wzz/FepE/Etk N-terminal domain-containing protein</fullName>
    </submittedName>
</protein>
<sequence>MGDNFDLKDFLLIIRKKILFIISLVILASVLSAYYSYNFLTPQYQAATQILIKSGGSNGEKDNQYISTYKEIIRSSKILDIVAGKLGNYSSPQLRQKVQVSSSNLLLIISATDSDPQEAAKIANKVAEVFINENPSILNLSGVEILIPASTSDNISPVSPSPIRNIAIAIALALFIGIVITFLLEFFNNSIKDEDDIKRNLNVPVLGVISKYNRNLKAREVRKQWSNQKKVEKSNQINLS</sequence>
<dbReference type="GO" id="GO:0004713">
    <property type="term" value="F:protein tyrosine kinase activity"/>
    <property type="evidence" value="ECO:0007669"/>
    <property type="project" value="TreeGrafter"/>
</dbReference>
<comment type="caution">
    <text evidence="9">The sequence shown here is derived from an EMBL/GenBank/DDBJ whole genome shotgun (WGS) entry which is preliminary data.</text>
</comment>
<evidence type="ECO:0000313" key="11">
    <source>
        <dbReference type="Proteomes" id="UP000677265"/>
    </source>
</evidence>
<reference evidence="9" key="1">
    <citation type="submission" date="2021-05" db="EMBL/GenBank/DDBJ databases">
        <title>Novel Bacillus species.</title>
        <authorList>
            <person name="Liu G."/>
        </authorList>
    </citation>
    <scope>NUCLEOTIDE SEQUENCE</scope>
    <source>
        <strain evidence="9 11">FJAT-50051</strain>
    </source>
</reference>
<dbReference type="Pfam" id="PF02706">
    <property type="entry name" value="Wzz"/>
    <property type="match status" value="1"/>
</dbReference>
<dbReference type="Proteomes" id="UP000677265">
    <property type="component" value="Unassembled WGS sequence"/>
</dbReference>
<name>A0A942T1I0_9BACI</name>
<dbReference type="PANTHER" id="PTHR32309:SF13">
    <property type="entry name" value="FERRIC ENTEROBACTIN TRANSPORT PROTEIN FEPE"/>
    <property type="match status" value="1"/>
</dbReference>
<comment type="subcellular location">
    <subcellularLocation>
        <location evidence="1">Cell membrane</location>
        <topology evidence="1">Multi-pass membrane protein</topology>
    </subcellularLocation>
</comment>
<evidence type="ECO:0000259" key="8">
    <source>
        <dbReference type="Pfam" id="PF02706"/>
    </source>
</evidence>
<keyword evidence="5 7" id="KW-1133">Transmembrane helix</keyword>
<organism evidence="9">
    <name type="scientific">Neobacillus citreus</name>
    <dbReference type="NCBI Taxonomy" id="2833578"/>
    <lineage>
        <taxon>Bacteria</taxon>
        <taxon>Bacillati</taxon>
        <taxon>Bacillota</taxon>
        <taxon>Bacilli</taxon>
        <taxon>Bacillales</taxon>
        <taxon>Bacillaceae</taxon>
        <taxon>Neobacillus</taxon>
    </lineage>
</organism>
<comment type="similarity">
    <text evidence="2">Belongs to the CpsC/CapA family.</text>
</comment>
<dbReference type="GO" id="GO:0005886">
    <property type="term" value="C:plasma membrane"/>
    <property type="evidence" value="ECO:0007669"/>
    <property type="project" value="UniProtKB-SubCell"/>
</dbReference>
<dbReference type="RefSeq" id="WP_213144402.1">
    <property type="nucleotide sequence ID" value="NZ_JAGYPE020000015.1"/>
</dbReference>
<feature type="domain" description="Polysaccharide chain length determinant N-terminal" evidence="8">
    <location>
        <begin position="3"/>
        <end position="84"/>
    </location>
</feature>
<dbReference type="AlphaFoldDB" id="A0A942T1I0"/>
<dbReference type="EMBL" id="JAGYPE010000004">
    <property type="protein sequence ID" value="MBS4184530.1"/>
    <property type="molecule type" value="Genomic_DNA"/>
</dbReference>
<evidence type="ECO:0000313" key="10">
    <source>
        <dbReference type="EMBL" id="MCH6265995.1"/>
    </source>
</evidence>
<evidence type="ECO:0000256" key="6">
    <source>
        <dbReference type="ARBA" id="ARBA00023136"/>
    </source>
</evidence>
<accession>A0A942T1I0</accession>
<feature type="transmembrane region" description="Helical" evidence="7">
    <location>
        <begin position="18"/>
        <end position="37"/>
    </location>
</feature>
<keyword evidence="6 7" id="KW-0472">Membrane</keyword>
<evidence type="ECO:0000256" key="4">
    <source>
        <dbReference type="ARBA" id="ARBA00022692"/>
    </source>
</evidence>
<dbReference type="InterPro" id="IPR050445">
    <property type="entry name" value="Bact_polysacc_biosynth/exp"/>
</dbReference>
<dbReference type="PANTHER" id="PTHR32309">
    <property type="entry name" value="TYROSINE-PROTEIN KINASE"/>
    <property type="match status" value="1"/>
</dbReference>
<evidence type="ECO:0000256" key="2">
    <source>
        <dbReference type="ARBA" id="ARBA00006683"/>
    </source>
</evidence>
<proteinExistence type="inferred from homology"/>
<dbReference type="InterPro" id="IPR003856">
    <property type="entry name" value="LPS_length_determ_N"/>
</dbReference>
<keyword evidence="4 7" id="KW-0812">Transmembrane</keyword>
<keyword evidence="11" id="KW-1185">Reference proteome</keyword>
<dbReference type="EMBL" id="JAGYPE020000015">
    <property type="protein sequence ID" value="MCH6265995.1"/>
    <property type="molecule type" value="Genomic_DNA"/>
</dbReference>
<evidence type="ECO:0000256" key="5">
    <source>
        <dbReference type="ARBA" id="ARBA00022989"/>
    </source>
</evidence>
<evidence type="ECO:0000256" key="1">
    <source>
        <dbReference type="ARBA" id="ARBA00004651"/>
    </source>
</evidence>
<evidence type="ECO:0000313" key="9">
    <source>
        <dbReference type="EMBL" id="MBS4184530.1"/>
    </source>
</evidence>
<evidence type="ECO:0000256" key="7">
    <source>
        <dbReference type="SAM" id="Phobius"/>
    </source>
</evidence>
<gene>
    <name evidence="10" type="ORF">KHB02_010710</name>
    <name evidence="9" type="ORF">KHB02_24335</name>
</gene>
<keyword evidence="3" id="KW-1003">Cell membrane</keyword>
<evidence type="ECO:0000256" key="3">
    <source>
        <dbReference type="ARBA" id="ARBA00022475"/>
    </source>
</evidence>